<dbReference type="Pfam" id="PF13450">
    <property type="entry name" value="NAD_binding_8"/>
    <property type="match status" value="1"/>
</dbReference>
<dbReference type="InterPro" id="IPR036188">
    <property type="entry name" value="FAD/NAD-bd_sf"/>
</dbReference>
<dbReference type="RefSeq" id="WP_183684707.1">
    <property type="nucleotide sequence ID" value="NZ_JACHHH010000013.1"/>
</dbReference>
<sequence>MIFRTCENLTLPKAEESFFSDLLVVGGGCSGLAAISAAADLGIENSLLLEKEESLGGRLGKSTEEISGLFAKTVQPKELLSHFSLFLENYGVAHQESVEVEEIYVLSREALSIVHSQGEASAYRYLLKAKTKEGERFFISKALVLAVGAFTPEENAAVSVLIEEEKKTGSPRLFLTGQSLAPTQSIAEAVQSGGAAGRRVGEMLLKEKHKQGF</sequence>
<dbReference type="AlphaFoldDB" id="A0A7W9W2R0"/>
<accession>A0A7W9W2R0</accession>
<proteinExistence type="predicted"/>
<dbReference type="Gene3D" id="3.50.50.60">
    <property type="entry name" value="FAD/NAD(P)-binding domain"/>
    <property type="match status" value="1"/>
</dbReference>
<protein>
    <submittedName>
        <fullName evidence="1">tRNA U34 5-carboxymethylaminomethyl modifying enzyme MnmG/GidA</fullName>
    </submittedName>
</protein>
<dbReference type="SUPFAM" id="SSF51905">
    <property type="entry name" value="FAD/NAD(P)-binding domain"/>
    <property type="match status" value="1"/>
</dbReference>
<organism evidence="1 2">
    <name type="scientific">Oribacterium sinus</name>
    <dbReference type="NCBI Taxonomy" id="237576"/>
    <lineage>
        <taxon>Bacteria</taxon>
        <taxon>Bacillati</taxon>
        <taxon>Bacillota</taxon>
        <taxon>Clostridia</taxon>
        <taxon>Lachnospirales</taxon>
        <taxon>Lachnospiraceae</taxon>
        <taxon>Oribacterium</taxon>
    </lineage>
</organism>
<dbReference type="EMBL" id="JACHHH010000013">
    <property type="protein sequence ID" value="MBB6042215.1"/>
    <property type="molecule type" value="Genomic_DNA"/>
</dbReference>
<reference evidence="1 2" key="1">
    <citation type="submission" date="2020-08" db="EMBL/GenBank/DDBJ databases">
        <title>Genomic Encyclopedia of Type Strains, Phase IV (KMG-IV): sequencing the most valuable type-strain genomes for metagenomic binning, comparative biology and taxonomic classification.</title>
        <authorList>
            <person name="Goeker M."/>
        </authorList>
    </citation>
    <scope>NUCLEOTIDE SEQUENCE [LARGE SCALE GENOMIC DNA]</scope>
    <source>
        <strain evidence="1 2">DSM 17245</strain>
    </source>
</reference>
<dbReference type="Proteomes" id="UP000522163">
    <property type="component" value="Unassembled WGS sequence"/>
</dbReference>
<evidence type="ECO:0000313" key="1">
    <source>
        <dbReference type="EMBL" id="MBB6042215.1"/>
    </source>
</evidence>
<dbReference type="GeneID" id="85015722"/>
<comment type="caution">
    <text evidence="1">The sequence shown here is derived from an EMBL/GenBank/DDBJ whole genome shotgun (WGS) entry which is preliminary data.</text>
</comment>
<gene>
    <name evidence="1" type="ORF">HNQ46_002211</name>
</gene>
<evidence type="ECO:0000313" key="2">
    <source>
        <dbReference type="Proteomes" id="UP000522163"/>
    </source>
</evidence>
<dbReference type="PRINTS" id="PR00411">
    <property type="entry name" value="PNDRDTASEI"/>
</dbReference>
<name>A0A7W9W2R0_9FIRM</name>